<protein>
    <submittedName>
        <fullName evidence="1">Uncharacterized protein</fullName>
    </submittedName>
</protein>
<reference evidence="1 2" key="1">
    <citation type="journal article" date="2024" name="Commun. Biol.">
        <title>Comparative genomic analysis of thermophilic fungi reveals convergent evolutionary adaptations and gene losses.</title>
        <authorList>
            <person name="Steindorff A.S."/>
            <person name="Aguilar-Pontes M.V."/>
            <person name="Robinson A.J."/>
            <person name="Andreopoulos B."/>
            <person name="LaButti K."/>
            <person name="Kuo A."/>
            <person name="Mondo S."/>
            <person name="Riley R."/>
            <person name="Otillar R."/>
            <person name="Haridas S."/>
            <person name="Lipzen A."/>
            <person name="Grimwood J."/>
            <person name="Schmutz J."/>
            <person name="Clum A."/>
            <person name="Reid I.D."/>
            <person name="Moisan M.C."/>
            <person name="Butler G."/>
            <person name="Nguyen T.T.M."/>
            <person name="Dewar K."/>
            <person name="Conant G."/>
            <person name="Drula E."/>
            <person name="Henrissat B."/>
            <person name="Hansel C."/>
            <person name="Singer S."/>
            <person name="Hutchinson M.I."/>
            <person name="de Vries R.P."/>
            <person name="Natvig D.O."/>
            <person name="Powell A.J."/>
            <person name="Tsang A."/>
            <person name="Grigoriev I.V."/>
        </authorList>
    </citation>
    <scope>NUCLEOTIDE SEQUENCE [LARGE SCALE GENOMIC DNA]</scope>
    <source>
        <strain evidence="1 2">ATCC 24622</strain>
    </source>
</reference>
<comment type="caution">
    <text evidence="1">The sequence shown here is derived from an EMBL/GenBank/DDBJ whole genome shotgun (WGS) entry which is preliminary data.</text>
</comment>
<accession>A0ABR3W677</accession>
<sequence>MTSFLQTRYDAGSAALLGFLLHLHHPHPKVDRFTLLDDDAKSLGRILLISPWGPVCTASMVVDGAAYEGRLGVEALKGLWQLFASTHPETEIVNPWTTPQFVMYEDWYAQLPAGEITTLIGGKELARHEMIRIANVIKVYHKAPSHLVIDEASDHGAFVGEHLFHLPPSDMTKSVYRWAKGGD</sequence>
<evidence type="ECO:0000313" key="2">
    <source>
        <dbReference type="Proteomes" id="UP001586593"/>
    </source>
</evidence>
<gene>
    <name evidence="1" type="ORF">VTK73DRAFT_8807</name>
</gene>
<dbReference type="EMBL" id="JAZHXJ010000673">
    <property type="protein sequence ID" value="KAL1854077.1"/>
    <property type="molecule type" value="Genomic_DNA"/>
</dbReference>
<dbReference type="Proteomes" id="UP001586593">
    <property type="component" value="Unassembled WGS sequence"/>
</dbReference>
<proteinExistence type="predicted"/>
<keyword evidence="2" id="KW-1185">Reference proteome</keyword>
<organism evidence="1 2">
    <name type="scientific">Phialemonium thermophilum</name>
    <dbReference type="NCBI Taxonomy" id="223376"/>
    <lineage>
        <taxon>Eukaryota</taxon>
        <taxon>Fungi</taxon>
        <taxon>Dikarya</taxon>
        <taxon>Ascomycota</taxon>
        <taxon>Pezizomycotina</taxon>
        <taxon>Sordariomycetes</taxon>
        <taxon>Sordariomycetidae</taxon>
        <taxon>Cephalothecales</taxon>
        <taxon>Cephalothecaceae</taxon>
        <taxon>Phialemonium</taxon>
    </lineage>
</organism>
<name>A0ABR3W677_9PEZI</name>
<evidence type="ECO:0000313" key="1">
    <source>
        <dbReference type="EMBL" id="KAL1854077.1"/>
    </source>
</evidence>